<evidence type="ECO:0000313" key="2">
    <source>
        <dbReference type="Proteomes" id="UP001055879"/>
    </source>
</evidence>
<protein>
    <submittedName>
        <fullName evidence="1">Uncharacterized protein</fullName>
    </submittedName>
</protein>
<dbReference type="Proteomes" id="UP001055879">
    <property type="component" value="Linkage Group LG14"/>
</dbReference>
<name>A0ACB8Y2F0_ARCLA</name>
<sequence>MVDDRLQGSGRPSPGDPRRTGVVKGLKPNVSILANVGPLEGLETPLKKCCFYFFFFSNLSFCSVKP</sequence>
<comment type="caution">
    <text evidence="1">The sequence shown here is derived from an EMBL/GenBank/DDBJ whole genome shotgun (WGS) entry which is preliminary data.</text>
</comment>
<proteinExistence type="predicted"/>
<keyword evidence="2" id="KW-1185">Reference proteome</keyword>
<reference evidence="2" key="1">
    <citation type="journal article" date="2022" name="Mol. Ecol. Resour.">
        <title>The genomes of chicory, endive, great burdock and yacon provide insights into Asteraceae palaeo-polyploidization history and plant inulin production.</title>
        <authorList>
            <person name="Fan W."/>
            <person name="Wang S."/>
            <person name="Wang H."/>
            <person name="Wang A."/>
            <person name="Jiang F."/>
            <person name="Liu H."/>
            <person name="Zhao H."/>
            <person name="Xu D."/>
            <person name="Zhang Y."/>
        </authorList>
    </citation>
    <scope>NUCLEOTIDE SEQUENCE [LARGE SCALE GENOMIC DNA]</scope>
    <source>
        <strain evidence="2">cv. Niubang</strain>
    </source>
</reference>
<reference evidence="1 2" key="2">
    <citation type="journal article" date="2022" name="Mol. Ecol. Resour.">
        <title>The genomes of chicory, endive, great burdock and yacon provide insights into Asteraceae paleo-polyploidization history and plant inulin production.</title>
        <authorList>
            <person name="Fan W."/>
            <person name="Wang S."/>
            <person name="Wang H."/>
            <person name="Wang A."/>
            <person name="Jiang F."/>
            <person name="Liu H."/>
            <person name="Zhao H."/>
            <person name="Xu D."/>
            <person name="Zhang Y."/>
        </authorList>
    </citation>
    <scope>NUCLEOTIDE SEQUENCE [LARGE SCALE GENOMIC DNA]</scope>
    <source>
        <strain evidence="2">cv. Niubang</strain>
    </source>
</reference>
<accession>A0ACB8Y2F0</accession>
<organism evidence="1 2">
    <name type="scientific">Arctium lappa</name>
    <name type="common">Greater burdock</name>
    <name type="synonym">Lappa major</name>
    <dbReference type="NCBI Taxonomy" id="4217"/>
    <lineage>
        <taxon>Eukaryota</taxon>
        <taxon>Viridiplantae</taxon>
        <taxon>Streptophyta</taxon>
        <taxon>Embryophyta</taxon>
        <taxon>Tracheophyta</taxon>
        <taxon>Spermatophyta</taxon>
        <taxon>Magnoliopsida</taxon>
        <taxon>eudicotyledons</taxon>
        <taxon>Gunneridae</taxon>
        <taxon>Pentapetalae</taxon>
        <taxon>asterids</taxon>
        <taxon>campanulids</taxon>
        <taxon>Asterales</taxon>
        <taxon>Asteraceae</taxon>
        <taxon>Carduoideae</taxon>
        <taxon>Cardueae</taxon>
        <taxon>Arctiinae</taxon>
        <taxon>Arctium</taxon>
    </lineage>
</organism>
<gene>
    <name evidence="1" type="ORF">L6452_37475</name>
</gene>
<evidence type="ECO:0000313" key="1">
    <source>
        <dbReference type="EMBL" id="KAI3678191.1"/>
    </source>
</evidence>
<dbReference type="EMBL" id="CM042060">
    <property type="protein sequence ID" value="KAI3678191.1"/>
    <property type="molecule type" value="Genomic_DNA"/>
</dbReference>